<organism evidence="1 2">
    <name type="scientific">Krasilnikovia cinnamomea</name>
    <dbReference type="NCBI Taxonomy" id="349313"/>
    <lineage>
        <taxon>Bacteria</taxon>
        <taxon>Bacillati</taxon>
        <taxon>Actinomycetota</taxon>
        <taxon>Actinomycetes</taxon>
        <taxon>Micromonosporales</taxon>
        <taxon>Micromonosporaceae</taxon>
        <taxon>Krasilnikovia</taxon>
    </lineage>
</organism>
<proteinExistence type="predicted"/>
<accession>A0A4Q7ZTZ9</accession>
<comment type="caution">
    <text evidence="1">The sequence shown here is derived from an EMBL/GenBank/DDBJ whole genome shotgun (WGS) entry which is preliminary data.</text>
</comment>
<protein>
    <submittedName>
        <fullName evidence="1">Uncharacterized protein</fullName>
    </submittedName>
</protein>
<keyword evidence="2" id="KW-1185">Reference proteome</keyword>
<evidence type="ECO:0000313" key="1">
    <source>
        <dbReference type="EMBL" id="RZU54093.1"/>
    </source>
</evidence>
<reference evidence="1 2" key="1">
    <citation type="submission" date="2019-02" db="EMBL/GenBank/DDBJ databases">
        <title>Sequencing the genomes of 1000 actinobacteria strains.</title>
        <authorList>
            <person name="Klenk H.-P."/>
        </authorList>
    </citation>
    <scope>NUCLEOTIDE SEQUENCE [LARGE SCALE GENOMIC DNA]</scope>
    <source>
        <strain evidence="1 2">DSM 45162</strain>
    </source>
</reference>
<name>A0A4Q7ZTZ9_9ACTN</name>
<gene>
    <name evidence="1" type="ORF">EV385_6032</name>
</gene>
<sequence length="116" mass="12670">MWRILAYGIDHVLSAVTLPAMGTGTRVTDSDSGDAVPGWDGHLLLLHGAETELLPLAEFYPPRGVEACRMLVTASDRFRRPSAPRTVLRLRRGADHPAACPHGRARAEHLQLPKIS</sequence>
<dbReference type="EMBL" id="SHKY01000001">
    <property type="protein sequence ID" value="RZU54093.1"/>
    <property type="molecule type" value="Genomic_DNA"/>
</dbReference>
<dbReference type="AlphaFoldDB" id="A0A4Q7ZTZ9"/>
<evidence type="ECO:0000313" key="2">
    <source>
        <dbReference type="Proteomes" id="UP000292564"/>
    </source>
</evidence>
<dbReference type="Proteomes" id="UP000292564">
    <property type="component" value="Unassembled WGS sequence"/>
</dbReference>